<feature type="region of interest" description="Disordered" evidence="1">
    <location>
        <begin position="22"/>
        <end position="46"/>
    </location>
</feature>
<feature type="compositionally biased region" description="Basic and acidic residues" evidence="1">
    <location>
        <begin position="28"/>
        <end position="42"/>
    </location>
</feature>
<protein>
    <submittedName>
        <fullName evidence="3">Uncharacterized protein</fullName>
    </submittedName>
</protein>
<feature type="transmembrane region" description="Helical" evidence="2">
    <location>
        <begin position="125"/>
        <end position="143"/>
    </location>
</feature>
<evidence type="ECO:0000313" key="4">
    <source>
        <dbReference type="Proteomes" id="UP000823561"/>
    </source>
</evidence>
<evidence type="ECO:0000256" key="2">
    <source>
        <dbReference type="SAM" id="Phobius"/>
    </source>
</evidence>
<evidence type="ECO:0000313" key="3">
    <source>
        <dbReference type="EMBL" id="KAG5263911.1"/>
    </source>
</evidence>
<keyword evidence="2" id="KW-0812">Transmembrane</keyword>
<keyword evidence="2" id="KW-0472">Membrane</keyword>
<dbReference type="AlphaFoldDB" id="A0AAV6FQ72"/>
<proteinExistence type="predicted"/>
<keyword evidence="2" id="KW-1133">Transmembrane helix</keyword>
<dbReference type="Proteomes" id="UP000823561">
    <property type="component" value="Chromosome 21"/>
</dbReference>
<comment type="caution">
    <text evidence="3">The sequence shown here is derived from an EMBL/GenBank/DDBJ whole genome shotgun (WGS) entry which is preliminary data.</text>
</comment>
<name>A0AAV6FQ72_9TELE</name>
<evidence type="ECO:0000256" key="1">
    <source>
        <dbReference type="SAM" id="MobiDB-lite"/>
    </source>
</evidence>
<accession>A0AAV6FQ72</accession>
<sequence>MRCGCDRSKDGRIRVTQSHQLTLRHKVDKTQHQASHEHRDCDDGSPGHQLKEEPCYDVGHNLHQCGQEAVKLMIFEYECWCSHSILPGCSSDNGLCLFNATLSQQPTRGLRNQPVTKQGMGRESVCVCVYFCVIVYHAIQILLED</sequence>
<organism evidence="3 4">
    <name type="scientific">Alosa alosa</name>
    <name type="common">allis shad</name>
    <dbReference type="NCBI Taxonomy" id="278164"/>
    <lineage>
        <taxon>Eukaryota</taxon>
        <taxon>Metazoa</taxon>
        <taxon>Chordata</taxon>
        <taxon>Craniata</taxon>
        <taxon>Vertebrata</taxon>
        <taxon>Euteleostomi</taxon>
        <taxon>Actinopterygii</taxon>
        <taxon>Neopterygii</taxon>
        <taxon>Teleostei</taxon>
        <taxon>Clupei</taxon>
        <taxon>Clupeiformes</taxon>
        <taxon>Clupeoidei</taxon>
        <taxon>Clupeidae</taxon>
        <taxon>Alosa</taxon>
    </lineage>
</organism>
<reference evidence="3" key="1">
    <citation type="submission" date="2020-10" db="EMBL/GenBank/DDBJ databases">
        <title>Chromosome-scale genome assembly of the Allis shad, Alosa alosa.</title>
        <authorList>
            <person name="Margot Z."/>
            <person name="Christophe K."/>
            <person name="Cabau C."/>
            <person name="Louis A."/>
            <person name="Berthelot C."/>
            <person name="Parey E."/>
            <person name="Roest Crollius H."/>
            <person name="Montfort J."/>
            <person name="Robinson-Rechavi M."/>
            <person name="Bucao C."/>
            <person name="Bouchez O."/>
            <person name="Gislard M."/>
            <person name="Lluch J."/>
            <person name="Milhes M."/>
            <person name="Lampietro C."/>
            <person name="Lopez Roques C."/>
            <person name="Donnadieu C."/>
            <person name="Braasch I."/>
            <person name="Desvignes T."/>
            <person name="Postlethwait J."/>
            <person name="Bobe J."/>
            <person name="Guiguen Y."/>
        </authorList>
    </citation>
    <scope>NUCLEOTIDE SEQUENCE</scope>
    <source>
        <strain evidence="3">M-15738</strain>
        <tissue evidence="3">Blood</tissue>
    </source>
</reference>
<gene>
    <name evidence="3" type="ORF">AALO_G00270000</name>
</gene>
<keyword evidence="4" id="KW-1185">Reference proteome</keyword>
<dbReference type="EMBL" id="JADWDJ010000021">
    <property type="protein sequence ID" value="KAG5263911.1"/>
    <property type="molecule type" value="Genomic_DNA"/>
</dbReference>